<dbReference type="EMBL" id="JAHLUN010000001">
    <property type="protein sequence ID" value="KAG7768768.1"/>
    <property type="molecule type" value="Genomic_DNA"/>
</dbReference>
<evidence type="ECO:0000313" key="4">
    <source>
        <dbReference type="Proteomes" id="UP000697297"/>
    </source>
</evidence>
<dbReference type="Gene3D" id="3.20.180.10">
    <property type="entry name" value="PNP-oxidase-like"/>
    <property type="match status" value="1"/>
</dbReference>
<keyword evidence="1" id="KW-0472">Membrane</keyword>
<proteinExistence type="predicted"/>
<keyword evidence="1" id="KW-1133">Transmembrane helix</keyword>
<feature type="transmembrane region" description="Helical" evidence="1">
    <location>
        <begin position="113"/>
        <end position="136"/>
    </location>
</feature>
<keyword evidence="4" id="KW-1185">Reference proteome</keyword>
<gene>
    <name evidence="2" type="ORF">KL933_000051</name>
    <name evidence="3" type="ORF">KL946_000051</name>
</gene>
<dbReference type="Proteomes" id="UP000738402">
    <property type="component" value="Unassembled WGS sequence"/>
</dbReference>
<reference evidence="2 4" key="1">
    <citation type="journal article" date="2021" name="G3 (Bethesda)">
        <title>Genomic diversity, chromosomal rearrangements, and interspecies hybridization in the ogataea polymorpha species complex.</title>
        <authorList>
            <person name="Hanson S.J."/>
            <person name="Cinneide E.O."/>
            <person name="Salzberg L.I."/>
            <person name="Wolfe K.H."/>
            <person name="McGowan J."/>
            <person name="Fitzpatrick D.A."/>
            <person name="Matlin K."/>
        </authorList>
    </citation>
    <scope>NUCLEOTIDE SEQUENCE</scope>
    <source>
        <strain evidence="3">81-436-3</strain>
        <strain evidence="2">83-405-1</strain>
    </source>
</reference>
<evidence type="ECO:0008006" key="6">
    <source>
        <dbReference type="Google" id="ProtNLM"/>
    </source>
</evidence>
<keyword evidence="1" id="KW-0812">Transmembrane</keyword>
<dbReference type="PANTHER" id="PTHR37783:SF1">
    <property type="entry name" value="MEMBRANE PROTEIN, PUTATIVE (AFU_ORTHOLOGUE AFUA_1G04315)-RELATED"/>
    <property type="match status" value="1"/>
</dbReference>
<evidence type="ECO:0000313" key="2">
    <source>
        <dbReference type="EMBL" id="KAG7730256.1"/>
    </source>
</evidence>
<organism evidence="2 5">
    <name type="scientific">Ogataea haglerorum</name>
    <dbReference type="NCBI Taxonomy" id="1937702"/>
    <lineage>
        <taxon>Eukaryota</taxon>
        <taxon>Fungi</taxon>
        <taxon>Dikarya</taxon>
        <taxon>Ascomycota</taxon>
        <taxon>Saccharomycotina</taxon>
        <taxon>Pichiomycetes</taxon>
        <taxon>Pichiales</taxon>
        <taxon>Pichiaceae</taxon>
        <taxon>Ogataea</taxon>
    </lineage>
</organism>
<sequence length="231" mass="26833">MSLTAPALVALLNKEFKPNMEDVLAVYGDVTIDKKIKNIKVKEVELDHVTLVFNHDDLEVEMLKPIPFKEHLESYEQVQSQILSMAREAAPKRNVSHLQVRQVWYPQTAPERILMVVMSMMMVAKGFPFLIYDVILSRVLPIPNEWIQSVKPYNDFVLVTIVALHAVEVAVFLVPRFFKYRVAPDYQIEWLVLTTIEGYPAIRRFDRIVAERAKLWKHYEEGGKLIPDNKE</sequence>
<dbReference type="PANTHER" id="PTHR37783">
    <property type="entry name" value="MEMBRANE PROTEIN, PUTATIVE (AFU_ORTHOLOGUE AFUA_1G04315)-RELATED"/>
    <property type="match status" value="1"/>
</dbReference>
<evidence type="ECO:0000313" key="5">
    <source>
        <dbReference type="Proteomes" id="UP000738402"/>
    </source>
</evidence>
<dbReference type="Proteomes" id="UP000697297">
    <property type="component" value="Unassembled WGS sequence"/>
</dbReference>
<comment type="caution">
    <text evidence="2">The sequence shown here is derived from an EMBL/GenBank/DDBJ whole genome shotgun (WGS) entry which is preliminary data.</text>
</comment>
<dbReference type="InterPro" id="IPR037119">
    <property type="entry name" value="Haem_oxidase_HugZ-like_sf"/>
</dbReference>
<feature type="transmembrane region" description="Helical" evidence="1">
    <location>
        <begin position="156"/>
        <end position="174"/>
    </location>
</feature>
<evidence type="ECO:0000313" key="3">
    <source>
        <dbReference type="EMBL" id="KAG7768768.1"/>
    </source>
</evidence>
<protein>
    <recommendedName>
        <fullName evidence="6">DUF2470 domain-containing protein</fullName>
    </recommendedName>
</protein>
<dbReference type="AlphaFoldDB" id="A0AAN6D968"/>
<name>A0AAN6D968_9ASCO</name>
<dbReference type="EMBL" id="JAHLUH010000001">
    <property type="protein sequence ID" value="KAG7730256.1"/>
    <property type="molecule type" value="Genomic_DNA"/>
</dbReference>
<accession>A0AAN6D968</accession>
<evidence type="ECO:0000256" key="1">
    <source>
        <dbReference type="SAM" id="Phobius"/>
    </source>
</evidence>